<organism evidence="2 3">
    <name type="scientific">Psychroflexus sediminis</name>
    <dbReference type="NCBI Taxonomy" id="470826"/>
    <lineage>
        <taxon>Bacteria</taxon>
        <taxon>Pseudomonadati</taxon>
        <taxon>Bacteroidota</taxon>
        <taxon>Flavobacteriia</taxon>
        <taxon>Flavobacteriales</taxon>
        <taxon>Flavobacteriaceae</taxon>
        <taxon>Psychroflexus</taxon>
    </lineage>
</organism>
<name>A0A1G7TWX5_9FLAO</name>
<dbReference type="InterPro" id="IPR003779">
    <property type="entry name" value="CMD-like"/>
</dbReference>
<evidence type="ECO:0000313" key="2">
    <source>
        <dbReference type="EMBL" id="SDG39835.1"/>
    </source>
</evidence>
<evidence type="ECO:0000313" key="3">
    <source>
        <dbReference type="Proteomes" id="UP000199296"/>
    </source>
</evidence>
<dbReference type="Gene3D" id="1.20.1290.10">
    <property type="entry name" value="AhpD-like"/>
    <property type="match status" value="1"/>
</dbReference>
<dbReference type="InterPro" id="IPR004675">
    <property type="entry name" value="AhpD_core"/>
</dbReference>
<sequence>MPNIKTISPEEAEGRLKDIYDDLIQKRGKLAEVHKIQSLRPESIMKHMDSYMEIMYSKSELSRAQREMMAVVTSKTNNCKYCIEHHASALQPYWKDEKKLERLKQNYSEVNMTSKDRALCVFSEQLTKNETQDYTNSITHLKDENFSDEAILDAALVVSYFNFVNRMVLSLGVDLERDKGKDYNY</sequence>
<dbReference type="Pfam" id="PF02627">
    <property type="entry name" value="CMD"/>
    <property type="match status" value="1"/>
</dbReference>
<reference evidence="2 3" key="1">
    <citation type="submission" date="2016-10" db="EMBL/GenBank/DDBJ databases">
        <authorList>
            <person name="de Groot N.N."/>
        </authorList>
    </citation>
    <scope>NUCLEOTIDE SEQUENCE [LARGE SCALE GENOMIC DNA]</scope>
    <source>
        <strain evidence="2 3">DSM 19803</strain>
    </source>
</reference>
<evidence type="ECO:0000259" key="1">
    <source>
        <dbReference type="Pfam" id="PF02627"/>
    </source>
</evidence>
<dbReference type="InterPro" id="IPR010195">
    <property type="entry name" value="Uncharacterised_peroxidase-rel"/>
</dbReference>
<protein>
    <submittedName>
        <fullName evidence="2">Uncharacterized peroxidase-related enzyme</fullName>
    </submittedName>
</protein>
<dbReference type="AlphaFoldDB" id="A0A1G7TWX5"/>
<dbReference type="STRING" id="470826.SAMN04488027_101113"/>
<dbReference type="PANTHER" id="PTHR35446">
    <property type="entry name" value="SI:CH211-175M2.5"/>
    <property type="match status" value="1"/>
</dbReference>
<dbReference type="PANTHER" id="PTHR35446:SF2">
    <property type="entry name" value="CARBOXYMUCONOLACTONE DECARBOXYLASE-LIKE DOMAIN-CONTAINING PROTEIN"/>
    <property type="match status" value="1"/>
</dbReference>
<dbReference type="RefSeq" id="WP_093364239.1">
    <property type="nucleotide sequence ID" value="NZ_FNCW01000001.1"/>
</dbReference>
<dbReference type="Proteomes" id="UP000199296">
    <property type="component" value="Unassembled WGS sequence"/>
</dbReference>
<keyword evidence="2" id="KW-0560">Oxidoreductase</keyword>
<dbReference type="EMBL" id="FNCW01000001">
    <property type="protein sequence ID" value="SDG39835.1"/>
    <property type="molecule type" value="Genomic_DNA"/>
</dbReference>
<keyword evidence="3" id="KW-1185">Reference proteome</keyword>
<keyword evidence="2" id="KW-0575">Peroxidase</keyword>
<dbReference type="OrthoDB" id="9808310at2"/>
<gene>
    <name evidence="2" type="ORF">SAMN04488027_101113</name>
</gene>
<accession>A0A1G7TWX5</accession>
<dbReference type="InterPro" id="IPR029032">
    <property type="entry name" value="AhpD-like"/>
</dbReference>
<dbReference type="SUPFAM" id="SSF69118">
    <property type="entry name" value="AhpD-like"/>
    <property type="match status" value="1"/>
</dbReference>
<dbReference type="NCBIfam" id="TIGR01926">
    <property type="entry name" value="peroxid_rel"/>
    <property type="match status" value="1"/>
</dbReference>
<proteinExistence type="predicted"/>
<dbReference type="NCBIfam" id="TIGR00778">
    <property type="entry name" value="ahpD_dom"/>
    <property type="match status" value="1"/>
</dbReference>
<dbReference type="GO" id="GO:0051920">
    <property type="term" value="F:peroxiredoxin activity"/>
    <property type="evidence" value="ECO:0007669"/>
    <property type="project" value="InterPro"/>
</dbReference>
<feature type="domain" description="Carboxymuconolactone decarboxylase-like" evidence="1">
    <location>
        <begin position="45"/>
        <end position="89"/>
    </location>
</feature>